<dbReference type="KEGG" id="dfe:Dfer_0699"/>
<sequence>MMDYPHNKQEGRPQWLASIAADNIHEIDVRPVISSGTDPLKMIMEKFRSLHDGEVLCIVNSFTPYPLINLLANQSLAYTEDARAGEIHTWFLKRPQARSAASPPAGPGVRMDSAETFAAAVSVFSEEQIRRIDVRALAAPGPMQAILRELASLPAGQALYVYHKKVPVYLLEEIQDQHYAVHILDHDHGDVRVLIHANDRPDE</sequence>
<dbReference type="OrthoDB" id="128918at2"/>
<evidence type="ECO:0000259" key="1">
    <source>
        <dbReference type="Pfam" id="PF10006"/>
    </source>
</evidence>
<dbReference type="InterPro" id="IPR018720">
    <property type="entry name" value="DUF2249"/>
</dbReference>
<dbReference type="RefSeq" id="WP_015810218.1">
    <property type="nucleotide sequence ID" value="NC_013037.1"/>
</dbReference>
<evidence type="ECO:0000313" key="3">
    <source>
        <dbReference type="Proteomes" id="UP000002011"/>
    </source>
</evidence>
<dbReference type="AlphaFoldDB" id="C6W1A4"/>
<dbReference type="SUPFAM" id="SSF64307">
    <property type="entry name" value="SirA-like"/>
    <property type="match status" value="1"/>
</dbReference>
<proteinExistence type="predicted"/>
<protein>
    <recommendedName>
        <fullName evidence="1">DUF2249 domain-containing protein</fullName>
    </recommendedName>
</protein>
<keyword evidence="3" id="KW-1185">Reference proteome</keyword>
<evidence type="ECO:0000313" key="2">
    <source>
        <dbReference type="EMBL" id="ACT91961.1"/>
    </source>
</evidence>
<dbReference type="EMBL" id="CP001619">
    <property type="protein sequence ID" value="ACT91961.1"/>
    <property type="molecule type" value="Genomic_DNA"/>
</dbReference>
<accession>C6W1A4</accession>
<name>C6W1A4_DYAFD</name>
<reference evidence="2 3" key="1">
    <citation type="journal article" date="2009" name="Stand. Genomic Sci.">
        <title>Complete genome sequence of Dyadobacter fermentans type strain (NS114).</title>
        <authorList>
            <person name="Lang E."/>
            <person name="Lapidus A."/>
            <person name="Chertkov O."/>
            <person name="Brettin T."/>
            <person name="Detter J.C."/>
            <person name="Han C."/>
            <person name="Copeland A."/>
            <person name="Glavina Del Rio T."/>
            <person name="Nolan M."/>
            <person name="Chen F."/>
            <person name="Lucas S."/>
            <person name="Tice H."/>
            <person name="Cheng J.F."/>
            <person name="Land M."/>
            <person name="Hauser L."/>
            <person name="Chang Y.J."/>
            <person name="Jeffries C.D."/>
            <person name="Kopitz M."/>
            <person name="Bruce D."/>
            <person name="Goodwin L."/>
            <person name="Pitluck S."/>
            <person name="Ovchinnikova G."/>
            <person name="Pati A."/>
            <person name="Ivanova N."/>
            <person name="Mavrommatis K."/>
            <person name="Chen A."/>
            <person name="Palaniappan K."/>
            <person name="Chain P."/>
            <person name="Bristow J."/>
            <person name="Eisen J.A."/>
            <person name="Markowitz V."/>
            <person name="Hugenholtz P."/>
            <person name="Goker M."/>
            <person name="Rohde M."/>
            <person name="Kyrpides N.C."/>
            <person name="Klenk H.P."/>
        </authorList>
    </citation>
    <scope>NUCLEOTIDE SEQUENCE [LARGE SCALE GENOMIC DNA]</scope>
    <source>
        <strain evidence="3">ATCC 700827 / DSM 18053 / CIP 107007 / KCTC 52180 / NS114</strain>
    </source>
</reference>
<dbReference type="STRING" id="471854.Dfer_0699"/>
<feature type="domain" description="DUF2249" evidence="1">
    <location>
        <begin position="26"/>
        <end position="90"/>
    </location>
</feature>
<organism evidence="2 3">
    <name type="scientific">Dyadobacter fermentans (strain ATCC 700827 / DSM 18053 / CIP 107007 / KCTC 52180 / NS114)</name>
    <dbReference type="NCBI Taxonomy" id="471854"/>
    <lineage>
        <taxon>Bacteria</taxon>
        <taxon>Pseudomonadati</taxon>
        <taxon>Bacteroidota</taxon>
        <taxon>Cytophagia</taxon>
        <taxon>Cytophagales</taxon>
        <taxon>Spirosomataceae</taxon>
        <taxon>Dyadobacter</taxon>
    </lineage>
</organism>
<dbReference type="eggNOG" id="COG4309">
    <property type="taxonomic scope" value="Bacteria"/>
</dbReference>
<dbReference type="InterPro" id="IPR036868">
    <property type="entry name" value="TusA-like_sf"/>
</dbReference>
<dbReference type="Proteomes" id="UP000002011">
    <property type="component" value="Chromosome"/>
</dbReference>
<gene>
    <name evidence="2" type="ordered locus">Dfer_0699</name>
</gene>
<dbReference type="Pfam" id="PF10006">
    <property type="entry name" value="DUF2249"/>
    <property type="match status" value="2"/>
</dbReference>
<dbReference type="HOGENOM" id="CLU_1347124_0_0_10"/>
<feature type="domain" description="DUF2249" evidence="1">
    <location>
        <begin position="132"/>
        <end position="196"/>
    </location>
</feature>